<dbReference type="InterPro" id="IPR001631">
    <property type="entry name" value="TopoI"/>
</dbReference>
<protein>
    <recommendedName>
        <fullName evidence="4">DNA topoisomerase 1</fullName>
        <ecNumber evidence="3">5.6.2.1</ecNumber>
    </recommendedName>
    <alternativeName>
        <fullName evidence="8">DNA topoisomerase I</fullName>
    </alternativeName>
</protein>
<keyword evidence="7 12" id="KW-0413">Isomerase</keyword>
<reference evidence="12 13" key="1">
    <citation type="journal article" date="2014" name="Genome Biol. Evol.">
        <title>The genome of the myxosporean Thelohanellus kitauei shows adaptations to nutrient acquisition within its fish host.</title>
        <authorList>
            <person name="Yang Y."/>
            <person name="Xiong J."/>
            <person name="Zhou Z."/>
            <person name="Huo F."/>
            <person name="Miao W."/>
            <person name="Ran C."/>
            <person name="Liu Y."/>
            <person name="Zhang J."/>
            <person name="Feng J."/>
            <person name="Wang M."/>
            <person name="Wang M."/>
            <person name="Wang L."/>
            <person name="Yao B."/>
        </authorList>
    </citation>
    <scope>NUCLEOTIDE SEQUENCE [LARGE SCALE GENOMIC DNA]</scope>
    <source>
        <strain evidence="12">Wuqing</strain>
    </source>
</reference>
<evidence type="ECO:0000313" key="12">
    <source>
        <dbReference type="EMBL" id="KII73079.1"/>
    </source>
</evidence>
<gene>
    <name evidence="12" type="ORF">RF11_12473</name>
</gene>
<comment type="caution">
    <text evidence="9">Lacks conserved residue(s) required for the propagation of feature annotation.</text>
</comment>
<dbReference type="SMART" id="SM00435">
    <property type="entry name" value="TOPEUc"/>
    <property type="match status" value="1"/>
</dbReference>
<comment type="similarity">
    <text evidence="2">Belongs to the type IB topoisomerase family.</text>
</comment>
<evidence type="ECO:0000256" key="3">
    <source>
        <dbReference type="ARBA" id="ARBA00012891"/>
    </source>
</evidence>
<dbReference type="GO" id="GO:0006265">
    <property type="term" value="P:DNA topological change"/>
    <property type="evidence" value="ECO:0007669"/>
    <property type="project" value="InterPro"/>
</dbReference>
<dbReference type="InterPro" id="IPR051062">
    <property type="entry name" value="Topoisomerase_IB"/>
</dbReference>
<dbReference type="PANTHER" id="PTHR10290">
    <property type="entry name" value="DNA TOPOISOMERASE I"/>
    <property type="match status" value="1"/>
</dbReference>
<evidence type="ECO:0000256" key="9">
    <source>
        <dbReference type="PROSITE-ProRule" id="PRU01382"/>
    </source>
</evidence>
<dbReference type="InterPro" id="IPR008336">
    <property type="entry name" value="TopoI_DNA-bd_euk"/>
</dbReference>
<dbReference type="OrthoDB" id="47179at2759"/>
<dbReference type="GO" id="GO:0005694">
    <property type="term" value="C:chromosome"/>
    <property type="evidence" value="ECO:0007669"/>
    <property type="project" value="InterPro"/>
</dbReference>
<feature type="domain" description="DNA topoisomerase I eukaryotic-type" evidence="11">
    <location>
        <begin position="235"/>
        <end position="427"/>
    </location>
</feature>
<dbReference type="Gene3D" id="1.10.10.41">
    <property type="entry name" value="Yeast DNA topoisomerase - domain 1"/>
    <property type="match status" value="1"/>
</dbReference>
<comment type="catalytic activity">
    <reaction evidence="1">
        <text>ATP-independent breakage of single-stranded DNA, followed by passage and rejoining.</text>
        <dbReference type="EC" id="5.6.2.1"/>
    </reaction>
</comment>
<evidence type="ECO:0000256" key="2">
    <source>
        <dbReference type="ARBA" id="ARBA00006645"/>
    </source>
</evidence>
<evidence type="ECO:0000256" key="1">
    <source>
        <dbReference type="ARBA" id="ARBA00000213"/>
    </source>
</evidence>
<dbReference type="OMA" id="WLATRTE"/>
<proteinExistence type="inferred from homology"/>
<evidence type="ECO:0000256" key="10">
    <source>
        <dbReference type="SAM" id="MobiDB-lite"/>
    </source>
</evidence>
<accession>A0A0C2J5J7</accession>
<dbReference type="InterPro" id="IPR014711">
    <property type="entry name" value="TopoI_cat_a-hlx-sub_euk"/>
</dbReference>
<evidence type="ECO:0000256" key="7">
    <source>
        <dbReference type="ARBA" id="ARBA00023235"/>
    </source>
</evidence>
<keyword evidence="6 9" id="KW-0238">DNA-binding</keyword>
<dbReference type="GO" id="GO:0005730">
    <property type="term" value="C:nucleolus"/>
    <property type="evidence" value="ECO:0007669"/>
    <property type="project" value="TreeGrafter"/>
</dbReference>
<dbReference type="InterPro" id="IPR048045">
    <property type="entry name" value="Topoisomer_I_DNA-bd"/>
</dbReference>
<dbReference type="InterPro" id="IPR013499">
    <property type="entry name" value="TopoI_euk"/>
</dbReference>
<keyword evidence="13" id="KW-1185">Reference proteome</keyword>
<dbReference type="AlphaFoldDB" id="A0A0C2J5J7"/>
<dbReference type="GO" id="GO:0003677">
    <property type="term" value="F:DNA binding"/>
    <property type="evidence" value="ECO:0007669"/>
    <property type="project" value="UniProtKB-UniRule"/>
</dbReference>
<dbReference type="FunFam" id="2.170.11.10:FF:000001">
    <property type="entry name" value="DNA topoisomerase I"/>
    <property type="match status" value="1"/>
</dbReference>
<dbReference type="SUPFAM" id="SSF56741">
    <property type="entry name" value="Eukaryotic DNA topoisomerase I, N-terminal DNA-binding fragment"/>
    <property type="match status" value="1"/>
</dbReference>
<evidence type="ECO:0000256" key="6">
    <source>
        <dbReference type="ARBA" id="ARBA00023125"/>
    </source>
</evidence>
<evidence type="ECO:0000256" key="8">
    <source>
        <dbReference type="ARBA" id="ARBA00033297"/>
    </source>
</evidence>
<dbReference type="PANTHER" id="PTHR10290:SF3">
    <property type="entry name" value="DNA TOPOISOMERASE 1"/>
    <property type="match status" value="1"/>
</dbReference>
<name>A0A0C2J5J7_THEKT</name>
<dbReference type="InterPro" id="IPR011010">
    <property type="entry name" value="DNA_brk_join_enz"/>
</dbReference>
<evidence type="ECO:0000256" key="5">
    <source>
        <dbReference type="ARBA" id="ARBA00023029"/>
    </source>
</evidence>
<dbReference type="EC" id="5.6.2.1" evidence="3"/>
<dbReference type="GO" id="GO:0007059">
    <property type="term" value="P:chromosome segregation"/>
    <property type="evidence" value="ECO:0007669"/>
    <property type="project" value="TreeGrafter"/>
</dbReference>
<feature type="compositionally biased region" description="Basic and acidic residues" evidence="10">
    <location>
        <begin position="46"/>
        <end position="61"/>
    </location>
</feature>
<dbReference type="Pfam" id="PF02919">
    <property type="entry name" value="Topoisom_I_N"/>
    <property type="match status" value="1"/>
</dbReference>
<dbReference type="Pfam" id="PF01028">
    <property type="entry name" value="Topoisom_I"/>
    <property type="match status" value="1"/>
</dbReference>
<dbReference type="SUPFAM" id="SSF56349">
    <property type="entry name" value="DNA breaking-rejoining enzymes"/>
    <property type="match status" value="1"/>
</dbReference>
<feature type="region of interest" description="Disordered" evidence="10">
    <location>
        <begin position="1"/>
        <end position="74"/>
    </location>
</feature>
<dbReference type="PRINTS" id="PR00416">
    <property type="entry name" value="EUTPISMRASEI"/>
</dbReference>
<dbReference type="Gene3D" id="3.90.15.10">
    <property type="entry name" value="Topoisomerase I, Chain A, domain 3"/>
    <property type="match status" value="1"/>
</dbReference>
<dbReference type="PROSITE" id="PS52038">
    <property type="entry name" value="TOPO_IB_2"/>
    <property type="match status" value="1"/>
</dbReference>
<dbReference type="EMBL" id="JWZT01001011">
    <property type="protein sequence ID" value="KII73079.1"/>
    <property type="molecule type" value="Genomic_DNA"/>
</dbReference>
<evidence type="ECO:0000259" key="11">
    <source>
        <dbReference type="SMART" id="SM00435"/>
    </source>
</evidence>
<evidence type="ECO:0000256" key="4">
    <source>
        <dbReference type="ARBA" id="ARBA00019632"/>
    </source>
</evidence>
<dbReference type="GO" id="GO:0003917">
    <property type="term" value="F:DNA topoisomerase type I (single strand cut, ATP-independent) activity"/>
    <property type="evidence" value="ECO:0007669"/>
    <property type="project" value="UniProtKB-EC"/>
</dbReference>
<organism evidence="12 13">
    <name type="scientific">Thelohanellus kitauei</name>
    <name type="common">Myxosporean</name>
    <dbReference type="NCBI Taxonomy" id="669202"/>
    <lineage>
        <taxon>Eukaryota</taxon>
        <taxon>Metazoa</taxon>
        <taxon>Cnidaria</taxon>
        <taxon>Myxozoa</taxon>
        <taxon>Myxosporea</taxon>
        <taxon>Bivalvulida</taxon>
        <taxon>Platysporina</taxon>
        <taxon>Myxobolidae</taxon>
        <taxon>Thelohanellus</taxon>
    </lineage>
</organism>
<dbReference type="GO" id="GO:0006260">
    <property type="term" value="P:DNA replication"/>
    <property type="evidence" value="ECO:0007669"/>
    <property type="project" value="TreeGrafter"/>
</dbReference>
<dbReference type="CDD" id="cd03488">
    <property type="entry name" value="Topoisomer_IB_N_htopoI_like"/>
    <property type="match status" value="1"/>
</dbReference>
<dbReference type="Gene3D" id="2.170.11.10">
    <property type="entry name" value="DNA Topoisomerase I, domain 2"/>
    <property type="match status" value="1"/>
</dbReference>
<dbReference type="FunFam" id="1.10.10.41:FF:000001">
    <property type="entry name" value="DNA topoisomerase I"/>
    <property type="match status" value="1"/>
</dbReference>
<evidence type="ECO:0000313" key="13">
    <source>
        <dbReference type="Proteomes" id="UP000031668"/>
    </source>
</evidence>
<dbReference type="Proteomes" id="UP000031668">
    <property type="component" value="Unassembled WGS sequence"/>
</dbReference>
<dbReference type="InterPro" id="IPR036202">
    <property type="entry name" value="TopoI_DNA-bd_euk_N_sf"/>
</dbReference>
<keyword evidence="5" id="KW-0799">Topoisomerase</keyword>
<dbReference type="InterPro" id="IPR013500">
    <property type="entry name" value="TopoI_cat_euk"/>
</dbReference>
<dbReference type="InterPro" id="IPR013034">
    <property type="entry name" value="DNA_topo_DNA_db_N_dom1"/>
</dbReference>
<dbReference type="InterPro" id="IPR013030">
    <property type="entry name" value="DNA_topo_DNA_db_N_dom2"/>
</dbReference>
<sequence length="427" mass="49619">MDNSGTISRELDNPLDVSGVSENVFKTPKKRKNKSCDSTPIKVKKQPHDVDIDLKKPSKKVDKPKKSKKENEGGGGVWRWWNELPHPDGVHWITLEHNGPYFAPIYEPLPRSVKFYYDSEPIDLSVESEEIASFYAKMLDSDYCKKDIFNNNFFSDWRTFMTPSERKTIQKFEKCDFSKMFEYYKEEREKRKAMTKDEKLVLKKENEKIAERYGVCKVDGHTQKVGNFRIEPPGLFRGRGDHPKQGKIKRRVMPEDVIINISEDAKVPEPPPGHSWKSIVHDNKVTWLANWIENISGSYKYVMLNPTAKIKGTKDMEKYDLARGLHACIDVIRLNYKRDMSSEDMRSRQRAVALYFIDRLALRAGHEKEDGESADTVGCCSLRVEHIKLEKDPERRVYIVNFDFLGKDSVRYVNKVEIDKKVGLVIE</sequence>
<comment type="caution">
    <text evidence="12">The sequence shown here is derived from an EMBL/GenBank/DDBJ whole genome shotgun (WGS) entry which is preliminary data.</text>
</comment>